<reference evidence="3" key="1">
    <citation type="submission" date="2025-08" db="UniProtKB">
        <authorList>
            <consortium name="RefSeq"/>
        </authorList>
    </citation>
    <scope>IDENTIFICATION</scope>
</reference>
<organism evidence="2 3">
    <name type="scientific">Ceratosolen solmsi marchali</name>
    <dbReference type="NCBI Taxonomy" id="326594"/>
    <lineage>
        <taxon>Eukaryota</taxon>
        <taxon>Metazoa</taxon>
        <taxon>Ecdysozoa</taxon>
        <taxon>Arthropoda</taxon>
        <taxon>Hexapoda</taxon>
        <taxon>Insecta</taxon>
        <taxon>Pterygota</taxon>
        <taxon>Neoptera</taxon>
        <taxon>Endopterygota</taxon>
        <taxon>Hymenoptera</taxon>
        <taxon>Apocrita</taxon>
        <taxon>Proctotrupomorpha</taxon>
        <taxon>Chalcidoidea</taxon>
        <taxon>Agaonidae</taxon>
        <taxon>Agaoninae</taxon>
        <taxon>Ceratosolen</taxon>
    </lineage>
</organism>
<evidence type="ECO:0000313" key="3">
    <source>
        <dbReference type="RefSeq" id="XP_011504437.1"/>
    </source>
</evidence>
<keyword evidence="2" id="KW-1185">Reference proteome</keyword>
<protein>
    <submittedName>
        <fullName evidence="3">Uncharacterized protein LOC105367431</fullName>
    </submittedName>
</protein>
<dbReference type="GeneID" id="105367431"/>
<dbReference type="Pfam" id="PF11095">
    <property type="entry name" value="Gemin7"/>
    <property type="match status" value="1"/>
</dbReference>
<dbReference type="GO" id="GO:0000387">
    <property type="term" value="P:spliceosomal snRNP assembly"/>
    <property type="evidence" value="ECO:0007669"/>
    <property type="project" value="TreeGrafter"/>
</dbReference>
<dbReference type="CDD" id="cd11677">
    <property type="entry name" value="Gemin7"/>
    <property type="match status" value="1"/>
</dbReference>
<dbReference type="RefSeq" id="XP_011504437.1">
    <property type="nucleotide sequence ID" value="XM_011506135.1"/>
</dbReference>
<proteinExistence type="predicted"/>
<feature type="region of interest" description="Disordered" evidence="1">
    <location>
        <begin position="1"/>
        <end position="35"/>
    </location>
</feature>
<evidence type="ECO:0000313" key="2">
    <source>
        <dbReference type="Proteomes" id="UP000695007"/>
    </source>
</evidence>
<evidence type="ECO:0000256" key="1">
    <source>
        <dbReference type="SAM" id="MobiDB-lite"/>
    </source>
</evidence>
<accession>A0AAJ6YU14</accession>
<dbReference type="Gene3D" id="2.30.30.100">
    <property type="match status" value="1"/>
</dbReference>
<dbReference type="InterPro" id="IPR020338">
    <property type="entry name" value="SMN_gemin7"/>
</dbReference>
<dbReference type="KEGG" id="csol:105367431"/>
<dbReference type="PANTHER" id="PTHR14679:SF1">
    <property type="entry name" value="GEM-ASSOCIATED PROTEIN 7"/>
    <property type="match status" value="1"/>
</dbReference>
<dbReference type="Proteomes" id="UP000695007">
    <property type="component" value="Unplaced"/>
</dbReference>
<sequence>MPDSKSESSIDVTVKQVGHTELENEGATSDFSTPDKQDARAFLRERFLRVITGVVGNPAKFHLYENTTVSAEFRGCDINFFELYVRNLTTPLGIIPDAILRTNDVILFEMEQI</sequence>
<name>A0AAJ6YU14_9HYME</name>
<dbReference type="PANTHER" id="PTHR14679">
    <property type="entry name" value="GEM-ASSOCIATED PROTEIN 7"/>
    <property type="match status" value="1"/>
</dbReference>
<dbReference type="AlphaFoldDB" id="A0AAJ6YU14"/>
<dbReference type="GO" id="GO:0034719">
    <property type="term" value="C:SMN-Sm protein complex"/>
    <property type="evidence" value="ECO:0007669"/>
    <property type="project" value="InterPro"/>
</dbReference>
<gene>
    <name evidence="3" type="primary">LOC105367431</name>
</gene>